<feature type="transmembrane region" description="Helical" evidence="1">
    <location>
        <begin position="139"/>
        <end position="159"/>
    </location>
</feature>
<dbReference type="InterPro" id="IPR021329">
    <property type="entry name" value="DUF2938"/>
</dbReference>
<feature type="transmembrane region" description="Helical" evidence="1">
    <location>
        <begin position="103"/>
        <end position="127"/>
    </location>
</feature>
<dbReference type="AlphaFoldDB" id="A0A6S5TJ34"/>
<feature type="transmembrane region" description="Helical" evidence="1">
    <location>
        <begin position="6"/>
        <end position="28"/>
    </location>
</feature>
<organism evidence="2 3">
    <name type="scientific">Pseudomonas putida</name>
    <name type="common">Arthrobacter siderocapsulatus</name>
    <dbReference type="NCBI Taxonomy" id="303"/>
    <lineage>
        <taxon>Bacteria</taxon>
        <taxon>Pseudomonadati</taxon>
        <taxon>Pseudomonadota</taxon>
        <taxon>Gammaproteobacteria</taxon>
        <taxon>Pseudomonadales</taxon>
        <taxon>Pseudomonadaceae</taxon>
        <taxon>Pseudomonas</taxon>
    </lineage>
</organism>
<proteinExistence type="predicted"/>
<dbReference type="RefSeq" id="WP_182818304.1">
    <property type="nucleotide sequence ID" value="NZ_AP022227.1"/>
</dbReference>
<dbReference type="Pfam" id="PF11158">
    <property type="entry name" value="DUF2938"/>
    <property type="match status" value="1"/>
</dbReference>
<keyword evidence="1" id="KW-1133">Transmembrane helix</keyword>
<protein>
    <submittedName>
        <fullName evidence="2">Membrane protein</fullName>
    </submittedName>
</protein>
<evidence type="ECO:0000256" key="1">
    <source>
        <dbReference type="SAM" id="Phobius"/>
    </source>
</evidence>
<name>A0A6S5TJ34_PSEPU</name>
<feature type="transmembrane region" description="Helical" evidence="1">
    <location>
        <begin position="73"/>
        <end position="91"/>
    </location>
</feature>
<evidence type="ECO:0000313" key="2">
    <source>
        <dbReference type="EMBL" id="BBT39407.1"/>
    </source>
</evidence>
<sequence length="164" mass="17460">MSATTAFLSTLSIGIGATLVMDLWTLMLKRIGVATLNYAMVGRWVGHMGHGHLRHEAIAQAAPIRHERALGWLMHYATGLAFAALLVSLAGEAWLSSPTLWPALAFGLCSVVAPLCFMQPALGAGFFASRTPKPLVSCLRSVATHMVFGVGLFLSAMLVQAGPW</sequence>
<dbReference type="Proteomes" id="UP000515680">
    <property type="component" value="Chromosome"/>
</dbReference>
<reference evidence="2 3" key="1">
    <citation type="submission" date="2019-12" db="EMBL/GenBank/DDBJ databases">
        <title>complete genome sequences of Pseudomonas putida str. WP8-W18-CRE-01 isolated from wastewater treatment plant effluent.</title>
        <authorList>
            <person name="Sekizuka T."/>
            <person name="Itokawa K."/>
            <person name="Yatsu K."/>
            <person name="Inamine Y."/>
            <person name="Kuroda M."/>
        </authorList>
    </citation>
    <scope>NUCLEOTIDE SEQUENCE [LARGE SCALE GENOMIC DNA]</scope>
    <source>
        <strain evidence="2 3">WP8-W18-CRE-01</strain>
    </source>
</reference>
<dbReference type="EMBL" id="AP022227">
    <property type="protein sequence ID" value="BBT39407.1"/>
    <property type="molecule type" value="Genomic_DNA"/>
</dbReference>
<evidence type="ECO:0000313" key="3">
    <source>
        <dbReference type="Proteomes" id="UP000515680"/>
    </source>
</evidence>
<keyword evidence="1" id="KW-0472">Membrane</keyword>
<gene>
    <name evidence="2" type="ORF">WP8W18C01_17480</name>
</gene>
<accession>A0A6S5TJ34</accession>
<keyword evidence="1" id="KW-0812">Transmembrane</keyword>